<sequence>MNVEFLLYAKFDNKRVIPIRDRLFKAIVSSLNEVNINPLIMLSEYSVIENENTLIYSFHPTADPIYFEYKENTLFVTVSTGTFGAGYHKFIINILDRLSRRLDITFEENEDYKDPSGYFKERDFNKLKKFFIDSLADYSKMLLEHHDKGFGNFMIAMPYDYPIIEKEYFALSTLGYWGKTWFTDLIAANEKDKKVFAEDFFIWNDEEMNAQFWFKSLISMIWLYFPFREIIDDKEKKLYKEIIYSFEEAYKRDKNLRYPYNILIKVAEYLDDSNLVKFIEENKNNVVSNINIGFRTEKARYTIAGGFTMILPMRMNMNRSDKTLVEFRDINIYIAMQVYTFSNEETDIIMDYVIKQMDIADEDKGKPLNIKIESNDIKNIAYEKKLDNEDNIITVAAITNKLALLIWFTYNGEENRDICLDAIKSIKIDD</sequence>
<gene>
    <name evidence="1" type="ORF">EPJ80_06230</name>
</gene>
<comment type="caution">
    <text evidence="1">The sequence shown here is derived from an EMBL/GenBank/DDBJ whole genome shotgun (WGS) entry which is preliminary data.</text>
</comment>
<dbReference type="EMBL" id="SAXT01000004">
    <property type="protein sequence ID" value="TXJ12378.1"/>
    <property type="molecule type" value="Genomic_DNA"/>
</dbReference>
<name>A0A5C8CHS1_9SPIR</name>
<accession>A0A5C8CHS1</accession>
<reference evidence="1 2" key="1">
    <citation type="journal article" date="1992" name="Lakartidningen">
        <title>[Penicillin V and not amoxicillin is the first choice preparation in acute otitis].</title>
        <authorList>
            <person name="Kamme C."/>
            <person name="Lundgren K."/>
            <person name="Prellner K."/>
        </authorList>
    </citation>
    <scope>NUCLEOTIDE SEQUENCE [LARGE SCALE GENOMIC DNA]</scope>
    <source>
        <strain evidence="1 2">W1</strain>
    </source>
</reference>
<evidence type="ECO:0000313" key="2">
    <source>
        <dbReference type="Proteomes" id="UP000325116"/>
    </source>
</evidence>
<protein>
    <submittedName>
        <fullName evidence="1">Uncharacterized protein</fullName>
    </submittedName>
</protein>
<organism evidence="1 2">
    <name type="scientific">Brachyspira aalborgi</name>
    <dbReference type="NCBI Taxonomy" id="29522"/>
    <lineage>
        <taxon>Bacteria</taxon>
        <taxon>Pseudomonadati</taxon>
        <taxon>Spirochaetota</taxon>
        <taxon>Spirochaetia</taxon>
        <taxon>Brachyspirales</taxon>
        <taxon>Brachyspiraceae</taxon>
        <taxon>Brachyspira</taxon>
    </lineage>
</organism>
<dbReference type="Proteomes" id="UP000325116">
    <property type="component" value="Unassembled WGS sequence"/>
</dbReference>
<proteinExistence type="predicted"/>
<evidence type="ECO:0000313" key="1">
    <source>
        <dbReference type="EMBL" id="TXJ12378.1"/>
    </source>
</evidence>
<dbReference type="AlphaFoldDB" id="A0A5C8CHS1"/>
<dbReference type="RefSeq" id="WP_147758318.1">
    <property type="nucleotide sequence ID" value="NZ_SAXT01000004.1"/>
</dbReference>